<sequence>MAHVYMLTVFACLAMTLASETNAKCDNKIIQCIKDVNGGSFPVSFLTSLQVLWNSQYSTVWYSRGLVQEQNLTCITTKFSLLGSKDTYHHGCTGTELIDFKTSFNIWDHTFTISEYQGMTLKAYAIYHKKYCLGLYVCSPDGVTGSHITIYCPTSQLARANSEIEEAKAKFTACHINDGTPLCDQNCN</sequence>
<protein>
    <recommendedName>
        <fullName evidence="3">Lipocalin/cytosolic fatty-acid binding domain-containing protein</fullName>
    </recommendedName>
</protein>
<feature type="chain" id="PRO_5008586122" description="Lipocalin/cytosolic fatty-acid binding domain-containing protein" evidence="1">
    <location>
        <begin position="19"/>
        <end position="188"/>
    </location>
</feature>
<name>A0A1B6JYC4_9HEMI</name>
<gene>
    <name evidence="2" type="ORF">g.10946</name>
</gene>
<evidence type="ECO:0008006" key="3">
    <source>
        <dbReference type="Google" id="ProtNLM"/>
    </source>
</evidence>
<evidence type="ECO:0000256" key="1">
    <source>
        <dbReference type="SAM" id="SignalP"/>
    </source>
</evidence>
<keyword evidence="1" id="KW-0732">Signal</keyword>
<evidence type="ECO:0000313" key="2">
    <source>
        <dbReference type="EMBL" id="JAT04199.1"/>
    </source>
</evidence>
<reference evidence="2" key="1">
    <citation type="submission" date="2015-11" db="EMBL/GenBank/DDBJ databases">
        <title>De novo transcriptome assembly of four potential Pierce s Disease insect vectors from Arizona vineyards.</title>
        <authorList>
            <person name="Tassone E.E."/>
        </authorList>
    </citation>
    <scope>NUCLEOTIDE SEQUENCE</scope>
</reference>
<dbReference type="EMBL" id="GECU01003508">
    <property type="protein sequence ID" value="JAT04199.1"/>
    <property type="molecule type" value="Transcribed_RNA"/>
</dbReference>
<dbReference type="AlphaFoldDB" id="A0A1B6JYC4"/>
<proteinExistence type="predicted"/>
<accession>A0A1B6JYC4</accession>
<organism evidence="2">
    <name type="scientific">Homalodisca liturata</name>
    <dbReference type="NCBI Taxonomy" id="320908"/>
    <lineage>
        <taxon>Eukaryota</taxon>
        <taxon>Metazoa</taxon>
        <taxon>Ecdysozoa</taxon>
        <taxon>Arthropoda</taxon>
        <taxon>Hexapoda</taxon>
        <taxon>Insecta</taxon>
        <taxon>Pterygota</taxon>
        <taxon>Neoptera</taxon>
        <taxon>Paraneoptera</taxon>
        <taxon>Hemiptera</taxon>
        <taxon>Auchenorrhyncha</taxon>
        <taxon>Membracoidea</taxon>
        <taxon>Cicadellidae</taxon>
        <taxon>Cicadellinae</taxon>
        <taxon>Proconiini</taxon>
        <taxon>Homalodisca</taxon>
    </lineage>
</organism>
<feature type="signal peptide" evidence="1">
    <location>
        <begin position="1"/>
        <end position="18"/>
    </location>
</feature>